<feature type="compositionally biased region" description="Low complexity" evidence="1">
    <location>
        <begin position="164"/>
        <end position="176"/>
    </location>
</feature>
<evidence type="ECO:0000313" key="6">
    <source>
        <dbReference type="Proteomes" id="UP000000267"/>
    </source>
</evidence>
<sequence>MEEHNEDGSLSSSIGISGEGSHVGLPSQVLFMDSQELANRANNSNVPPSAYYQVATPKSPHELTLDGDISREDNPDLRHHSGDSEETERFKYETAKKEIMEKLYLHTLVNHKEVQQVQNAIQRVDAQITLLKTLNEDKKLTEKVEEHHEKQNEIKKRELESARSTSSGYYGDGSSTSYLSGNTNMLPGSMGSGAGQYYYQTRSKSHGNINEVPNLRPANSTIIDMRMSGSKSIPQNYNNKNYGDVSQKGFDPNLRQRSNLHSHHRRNYSSTCFSSNSGVVAKTEDNLPIFRRYDGILIIISCSNCNREGFTSAQGIVNHSRLKHNTTYQSQLLALLKNQKILSDDKQDPEVLQKFKELSLDPNIEYLPTDIAIPNFDKKEGKNPSISSKLSSRKEERSTKHLEKYYNNKDDFDELVYMVKDASKDLEVVLNQSESESESTNEQENVSELDSIVNDEKDDSSPLYTPSASSVSGASSPSESAVENGDTRESAENSARSTPSPTTTTSTNSTTAPTTTTAATVETRRNLRKRSNTQMDNDTNNDIKGRLRPAEKKARPDALAFAEIPEHEKRSSHYNLRAKSKLRHNHYDIYH</sequence>
<dbReference type="RefSeq" id="XP_001647388.1">
    <property type="nucleotide sequence ID" value="XM_001647338.1"/>
</dbReference>
<evidence type="ECO:0000259" key="4">
    <source>
        <dbReference type="Pfam" id="PF25911"/>
    </source>
</evidence>
<gene>
    <name evidence="5" type="ORF">Kpol_1018p62</name>
</gene>
<feature type="compositionally biased region" description="Basic and acidic residues" evidence="1">
    <location>
        <begin position="143"/>
        <end position="161"/>
    </location>
</feature>
<evidence type="ECO:0000256" key="1">
    <source>
        <dbReference type="SAM" id="MobiDB-lite"/>
    </source>
</evidence>
<feature type="domain" description="AHC1 C-terminal" evidence="4">
    <location>
        <begin position="401"/>
        <end position="426"/>
    </location>
</feature>
<feature type="compositionally biased region" description="Basic and acidic residues" evidence="1">
    <location>
        <begin position="59"/>
        <end position="90"/>
    </location>
</feature>
<dbReference type="FunCoup" id="A7TDR0">
    <property type="interactions" value="270"/>
</dbReference>
<protein>
    <recommendedName>
        <fullName evidence="7">Protein AHC1</fullName>
    </recommendedName>
</protein>
<feature type="compositionally biased region" description="Basic and acidic residues" evidence="1">
    <location>
        <begin position="392"/>
        <end position="401"/>
    </location>
</feature>
<evidence type="ECO:0000259" key="2">
    <source>
        <dbReference type="Pfam" id="PF25909"/>
    </source>
</evidence>
<feature type="region of interest" description="Disordered" evidence="1">
    <location>
        <begin position="375"/>
        <end position="401"/>
    </location>
</feature>
<evidence type="ECO:0000259" key="3">
    <source>
        <dbReference type="Pfam" id="PF25910"/>
    </source>
</evidence>
<dbReference type="InterPro" id="IPR058708">
    <property type="entry name" value="AHC1_C"/>
</dbReference>
<dbReference type="OMA" id="QHHRRNY"/>
<dbReference type="GO" id="GO:0140671">
    <property type="term" value="C:ADA complex"/>
    <property type="evidence" value="ECO:0007669"/>
    <property type="project" value="EnsemblFungi"/>
</dbReference>
<dbReference type="GO" id="GO:1990414">
    <property type="term" value="P:replication-born double-strand break repair via sister chromatid exchange"/>
    <property type="evidence" value="ECO:0007669"/>
    <property type="project" value="EnsemblFungi"/>
</dbReference>
<dbReference type="EMBL" id="DS480378">
    <property type="protein sequence ID" value="EDO19530.1"/>
    <property type="molecule type" value="Genomic_DNA"/>
</dbReference>
<dbReference type="InterPro" id="IPR058706">
    <property type="entry name" value="zf-C2H2_AHC1-like"/>
</dbReference>
<dbReference type="GO" id="GO:0004402">
    <property type="term" value="F:histone acetyltransferase activity"/>
    <property type="evidence" value="ECO:0007669"/>
    <property type="project" value="EnsemblFungi"/>
</dbReference>
<dbReference type="KEGG" id="vpo:Kpol_1018p62"/>
<dbReference type="AlphaFoldDB" id="A7TDR0"/>
<accession>A7TDR0</accession>
<feature type="compositionally biased region" description="Basic and acidic residues" evidence="1">
    <location>
        <begin position="541"/>
        <end position="556"/>
    </location>
</feature>
<dbReference type="Pfam" id="PF25909">
    <property type="entry name" value="zf-C2H2_AHC1"/>
    <property type="match status" value="1"/>
</dbReference>
<organism evidence="6">
    <name type="scientific">Vanderwaltozyma polyspora (strain ATCC 22028 / DSM 70294 / BCRC 21397 / CBS 2163 / NBRC 10782 / NRRL Y-8283 / UCD 57-17)</name>
    <name type="common">Kluyveromyces polysporus</name>
    <dbReference type="NCBI Taxonomy" id="436907"/>
    <lineage>
        <taxon>Eukaryota</taxon>
        <taxon>Fungi</taxon>
        <taxon>Dikarya</taxon>
        <taxon>Ascomycota</taxon>
        <taxon>Saccharomycotina</taxon>
        <taxon>Saccharomycetes</taxon>
        <taxon>Saccharomycetales</taxon>
        <taxon>Saccharomycetaceae</taxon>
        <taxon>Vanderwaltozyma</taxon>
    </lineage>
</organism>
<feature type="compositionally biased region" description="Low complexity" evidence="1">
    <location>
        <begin position="466"/>
        <end position="483"/>
    </location>
</feature>
<name>A7TDR0_VANPO</name>
<dbReference type="GeneID" id="5547887"/>
<feature type="region of interest" description="Disordered" evidence="1">
    <location>
        <begin position="53"/>
        <end position="90"/>
    </location>
</feature>
<reference evidence="5 6" key="1">
    <citation type="journal article" date="2007" name="Proc. Natl. Acad. Sci. U.S.A.">
        <title>Independent sorting-out of thousands of duplicated gene pairs in two yeast species descended from a whole-genome duplication.</title>
        <authorList>
            <person name="Scannell D.R."/>
            <person name="Frank A.C."/>
            <person name="Conant G.C."/>
            <person name="Byrne K.P."/>
            <person name="Woolfit M."/>
            <person name="Wolfe K.H."/>
        </authorList>
    </citation>
    <scope>NUCLEOTIDE SEQUENCE [LARGE SCALE GENOMIC DNA]</scope>
    <source>
        <strain evidence="6">ATCC 22028 / DSM 70294 / BCRC 21397 / CBS 2163 / NBRC 10782 / NRRL Y-8283 / UCD 57-17</strain>
    </source>
</reference>
<proteinExistence type="predicted"/>
<feature type="region of interest" description="Disordered" evidence="1">
    <location>
        <begin position="143"/>
        <end position="176"/>
    </location>
</feature>
<evidence type="ECO:0008006" key="7">
    <source>
        <dbReference type="Google" id="ProtNLM"/>
    </source>
</evidence>
<dbReference type="OrthoDB" id="5355528at2759"/>
<dbReference type="HOGENOM" id="CLU_036203_0_0_1"/>
<dbReference type="eggNOG" id="ENOG502QWTP">
    <property type="taxonomic scope" value="Eukaryota"/>
</dbReference>
<dbReference type="PhylomeDB" id="A7TDR0"/>
<dbReference type="InParanoid" id="A7TDR0"/>
<dbReference type="STRING" id="436907.A7TDR0"/>
<dbReference type="Proteomes" id="UP000000267">
    <property type="component" value="Unassembled WGS sequence"/>
</dbReference>
<feature type="domain" description="AHC1 N-terminal" evidence="3">
    <location>
        <begin position="81"/>
        <end position="160"/>
    </location>
</feature>
<feature type="region of interest" description="Disordered" evidence="1">
    <location>
        <begin position="454"/>
        <end position="573"/>
    </location>
</feature>
<feature type="domain" description="AHC1-like C2H2 zinc-finger" evidence="2">
    <location>
        <begin position="279"/>
        <end position="374"/>
    </location>
</feature>
<keyword evidence="6" id="KW-1185">Reference proteome</keyword>
<dbReference type="InterPro" id="IPR058707">
    <property type="entry name" value="AHC1_N"/>
</dbReference>
<dbReference type="Pfam" id="PF25910">
    <property type="entry name" value="AHC1_N"/>
    <property type="match status" value="1"/>
</dbReference>
<feature type="compositionally biased region" description="Low complexity" evidence="1">
    <location>
        <begin position="497"/>
        <end position="520"/>
    </location>
</feature>
<evidence type="ECO:0000313" key="5">
    <source>
        <dbReference type="EMBL" id="EDO19530.1"/>
    </source>
</evidence>
<dbReference type="Pfam" id="PF25911">
    <property type="entry name" value="AHC1_C"/>
    <property type="match status" value="1"/>
</dbReference>